<dbReference type="Proteomes" id="UP000027647">
    <property type="component" value="Unassembled WGS sequence"/>
</dbReference>
<dbReference type="InterPro" id="IPR036188">
    <property type="entry name" value="FAD/NAD-bd_sf"/>
</dbReference>
<dbReference type="PANTHER" id="PTHR11552">
    <property type="entry name" value="GLUCOSE-METHANOL-CHOLINE GMC OXIDOREDUCTASE"/>
    <property type="match status" value="1"/>
</dbReference>
<keyword evidence="10" id="KW-1185">Reference proteome</keyword>
<dbReference type="InterPro" id="IPR000172">
    <property type="entry name" value="GMC_OxRdtase_N"/>
</dbReference>
<proteinExistence type="inferred from homology"/>
<evidence type="ECO:0000259" key="8">
    <source>
        <dbReference type="PROSITE" id="PS00624"/>
    </source>
</evidence>
<organism evidence="9 10">
    <name type="scientific">Erythrobacter longus</name>
    <dbReference type="NCBI Taxonomy" id="1044"/>
    <lineage>
        <taxon>Bacteria</taxon>
        <taxon>Pseudomonadati</taxon>
        <taxon>Pseudomonadota</taxon>
        <taxon>Alphaproteobacteria</taxon>
        <taxon>Sphingomonadales</taxon>
        <taxon>Erythrobacteraceae</taxon>
        <taxon>Erythrobacter/Porphyrobacter group</taxon>
        <taxon>Erythrobacter</taxon>
    </lineage>
</organism>
<keyword evidence="3 6" id="KW-0285">Flavoprotein</keyword>
<dbReference type="PANTHER" id="PTHR11552:SF147">
    <property type="entry name" value="CHOLINE DEHYDROGENASE, MITOCHONDRIAL"/>
    <property type="match status" value="1"/>
</dbReference>
<dbReference type="RefSeq" id="WP_034962383.1">
    <property type="nucleotide sequence ID" value="NZ_JMIW01000010.1"/>
</dbReference>
<dbReference type="Gene3D" id="3.50.50.60">
    <property type="entry name" value="FAD/NAD(P)-binding domain"/>
    <property type="match status" value="1"/>
</dbReference>
<dbReference type="PROSITE" id="PS00623">
    <property type="entry name" value="GMC_OXRED_1"/>
    <property type="match status" value="1"/>
</dbReference>
<comment type="similarity">
    <text evidence="2 6">Belongs to the GMC oxidoreductase family.</text>
</comment>
<dbReference type="OrthoDB" id="9785276at2"/>
<dbReference type="EMBL" id="JMIW01000010">
    <property type="protein sequence ID" value="KEO87760.1"/>
    <property type="molecule type" value="Genomic_DNA"/>
</dbReference>
<dbReference type="InterPro" id="IPR007867">
    <property type="entry name" value="GMC_OxRtase_C"/>
</dbReference>
<gene>
    <name evidence="9" type="ORF">EH31_06285</name>
</gene>
<dbReference type="PROSITE" id="PS00624">
    <property type="entry name" value="GMC_OXRED_2"/>
    <property type="match status" value="1"/>
</dbReference>
<dbReference type="GO" id="GO:0016614">
    <property type="term" value="F:oxidoreductase activity, acting on CH-OH group of donors"/>
    <property type="evidence" value="ECO:0007669"/>
    <property type="project" value="InterPro"/>
</dbReference>
<comment type="cofactor">
    <cofactor evidence="1 5">
        <name>FAD</name>
        <dbReference type="ChEBI" id="CHEBI:57692"/>
    </cofactor>
</comment>
<dbReference type="Pfam" id="PF00732">
    <property type="entry name" value="GMC_oxred_N"/>
    <property type="match status" value="1"/>
</dbReference>
<accession>A0A074M537</accession>
<evidence type="ECO:0000313" key="10">
    <source>
        <dbReference type="Proteomes" id="UP000027647"/>
    </source>
</evidence>
<evidence type="ECO:0000256" key="6">
    <source>
        <dbReference type="RuleBase" id="RU003968"/>
    </source>
</evidence>
<dbReference type="STRING" id="1044.EH31_06285"/>
<feature type="domain" description="Glucose-methanol-choline oxidoreductase N-terminal" evidence="7">
    <location>
        <begin position="79"/>
        <end position="102"/>
    </location>
</feature>
<protein>
    <submittedName>
        <fullName evidence="9">Glucose-methanol-choline oxidoreductase</fullName>
    </submittedName>
</protein>
<dbReference type="GO" id="GO:0050660">
    <property type="term" value="F:flavin adenine dinucleotide binding"/>
    <property type="evidence" value="ECO:0007669"/>
    <property type="project" value="InterPro"/>
</dbReference>
<dbReference type="Pfam" id="PF05199">
    <property type="entry name" value="GMC_oxred_C"/>
    <property type="match status" value="1"/>
</dbReference>
<evidence type="ECO:0000256" key="1">
    <source>
        <dbReference type="ARBA" id="ARBA00001974"/>
    </source>
</evidence>
<evidence type="ECO:0000256" key="5">
    <source>
        <dbReference type="PIRSR" id="PIRSR000137-2"/>
    </source>
</evidence>
<name>A0A074M537_ERYLO</name>
<comment type="caution">
    <text evidence="9">The sequence shown here is derived from an EMBL/GenBank/DDBJ whole genome shotgun (WGS) entry which is preliminary data.</text>
</comment>
<feature type="binding site" evidence="5">
    <location>
        <position position="216"/>
    </location>
    <ligand>
        <name>FAD</name>
        <dbReference type="ChEBI" id="CHEBI:57692"/>
    </ligand>
</feature>
<dbReference type="SUPFAM" id="SSF54373">
    <property type="entry name" value="FAD-linked reductases, C-terminal domain"/>
    <property type="match status" value="1"/>
</dbReference>
<evidence type="ECO:0000259" key="7">
    <source>
        <dbReference type="PROSITE" id="PS00623"/>
    </source>
</evidence>
<evidence type="ECO:0000256" key="4">
    <source>
        <dbReference type="ARBA" id="ARBA00022827"/>
    </source>
</evidence>
<dbReference type="AlphaFoldDB" id="A0A074M537"/>
<evidence type="ECO:0000313" key="9">
    <source>
        <dbReference type="EMBL" id="KEO87760.1"/>
    </source>
</evidence>
<dbReference type="eggNOG" id="COG2303">
    <property type="taxonomic scope" value="Bacteria"/>
</dbReference>
<dbReference type="PIRSF" id="PIRSF000137">
    <property type="entry name" value="Alcohol_oxidase"/>
    <property type="match status" value="1"/>
</dbReference>
<reference evidence="9 10" key="1">
    <citation type="submission" date="2014-04" db="EMBL/GenBank/DDBJ databases">
        <title>A comprehensive comparison of genomes of Erythrobacter spp. strains.</title>
        <authorList>
            <person name="Zheng Q."/>
        </authorList>
    </citation>
    <scope>NUCLEOTIDE SEQUENCE [LARGE SCALE GENOMIC DNA]</scope>
    <source>
        <strain evidence="9 10">DSM 6997</strain>
    </source>
</reference>
<feature type="binding site" evidence="5">
    <location>
        <begin position="89"/>
        <end position="92"/>
    </location>
    <ligand>
        <name>FAD</name>
        <dbReference type="ChEBI" id="CHEBI:57692"/>
    </ligand>
</feature>
<evidence type="ECO:0000256" key="3">
    <source>
        <dbReference type="ARBA" id="ARBA00022630"/>
    </source>
</evidence>
<sequence length="529" mass="57466">MDSFDYIVIGGGSGGSAVAGRLSVDGTRRVCLLEAGGRNNNMLIKTPGFMPFIRNSSNYKFDTVPQKGLNGRIGYQPRGKGLGGSSAINAMVYIRGNRWDYDNWAQMGCTGWSYDDVLPYFRKAESNENGTNDYHGDGGPLFVSNQRSANPASHAFVEAAGELQLKRNDDFNGEGQEGFGLYQVTQRDGERWSAARAYVEPIREQGNIDIRTNTLVEKLVVEDGRVTGVQIRRGKKSETIHARRGIVLSAGAFNSPQILMLSGIGPADHLKEQGIEVVLDKPAVGSNLQDHIDYVSGWETESDVPIGGTLKGTLQMAAAVIEHRRKRTGRMTTPYAEAGGFWTVTDGAPAPDVQWHFVPAVLEDHGREQVKAHGFSLHACVLRPESHGTVRLGSNDAAAAPLIDPNFLDDDRDIAVMRAGVRLSHRIAEAPALQAYGPTDRHPVDLNDDDALDHLIRERSDSVYHPVGTCRMGADDDAVVDTTLKMRGLEGLWIADASIMPKLVSGNTNAPSIMIGERCADFIKAAENA</sequence>
<evidence type="ECO:0000256" key="2">
    <source>
        <dbReference type="ARBA" id="ARBA00010790"/>
    </source>
</evidence>
<feature type="domain" description="Glucose-methanol-choline oxidoreductase N-terminal" evidence="8">
    <location>
        <begin position="251"/>
        <end position="265"/>
    </location>
</feature>
<keyword evidence="4 5" id="KW-0274">FAD</keyword>
<dbReference type="InterPro" id="IPR012132">
    <property type="entry name" value="GMC_OxRdtase"/>
</dbReference>
<dbReference type="Gene3D" id="3.30.560.10">
    <property type="entry name" value="Glucose Oxidase, domain 3"/>
    <property type="match status" value="1"/>
</dbReference>
<dbReference type="SUPFAM" id="SSF51905">
    <property type="entry name" value="FAD/NAD(P)-binding domain"/>
    <property type="match status" value="1"/>
</dbReference>